<dbReference type="AlphaFoldDB" id="A0A5B7EHK1"/>
<sequence>MLYSPSSTFSTEPSSSPSDSLNFSSFFFFVGGLCSRSNAFIFCSVAAASRRLCGRRRSSRRLRYKIMNVVRDVYPYVDKEQTLINITKMVASSGAASESESESSASSSRAASSLSLPTGSRAGGSSKFSSSSNPTTTITHTNLRILSLTISISSLAHRRQHHSHTCP</sequence>
<gene>
    <name evidence="3" type="ORF">E2C01_026136</name>
</gene>
<evidence type="ECO:0000313" key="4">
    <source>
        <dbReference type="Proteomes" id="UP000324222"/>
    </source>
</evidence>
<feature type="compositionally biased region" description="Low complexity" evidence="1">
    <location>
        <begin position="95"/>
        <end position="132"/>
    </location>
</feature>
<proteinExistence type="predicted"/>
<accession>A0A5B7EHK1</accession>
<feature type="transmembrane region" description="Helical" evidence="2">
    <location>
        <begin position="26"/>
        <end position="48"/>
    </location>
</feature>
<dbReference type="EMBL" id="VSRR010002700">
    <property type="protein sequence ID" value="MPC32807.1"/>
    <property type="molecule type" value="Genomic_DNA"/>
</dbReference>
<dbReference type="Proteomes" id="UP000324222">
    <property type="component" value="Unassembled WGS sequence"/>
</dbReference>
<keyword evidence="2" id="KW-1133">Transmembrane helix</keyword>
<reference evidence="3 4" key="1">
    <citation type="submission" date="2019-05" db="EMBL/GenBank/DDBJ databases">
        <title>Another draft genome of Portunus trituberculatus and its Hox gene families provides insights of decapod evolution.</title>
        <authorList>
            <person name="Jeong J.-H."/>
            <person name="Song I."/>
            <person name="Kim S."/>
            <person name="Choi T."/>
            <person name="Kim D."/>
            <person name="Ryu S."/>
            <person name="Kim W."/>
        </authorList>
    </citation>
    <scope>NUCLEOTIDE SEQUENCE [LARGE SCALE GENOMIC DNA]</scope>
    <source>
        <tissue evidence="3">Muscle</tissue>
    </source>
</reference>
<protein>
    <submittedName>
        <fullName evidence="3">Uncharacterized protein</fullName>
    </submittedName>
</protein>
<evidence type="ECO:0000256" key="2">
    <source>
        <dbReference type="SAM" id="Phobius"/>
    </source>
</evidence>
<evidence type="ECO:0000313" key="3">
    <source>
        <dbReference type="EMBL" id="MPC32807.1"/>
    </source>
</evidence>
<keyword evidence="2" id="KW-0472">Membrane</keyword>
<organism evidence="3 4">
    <name type="scientific">Portunus trituberculatus</name>
    <name type="common">Swimming crab</name>
    <name type="synonym">Neptunus trituberculatus</name>
    <dbReference type="NCBI Taxonomy" id="210409"/>
    <lineage>
        <taxon>Eukaryota</taxon>
        <taxon>Metazoa</taxon>
        <taxon>Ecdysozoa</taxon>
        <taxon>Arthropoda</taxon>
        <taxon>Crustacea</taxon>
        <taxon>Multicrustacea</taxon>
        <taxon>Malacostraca</taxon>
        <taxon>Eumalacostraca</taxon>
        <taxon>Eucarida</taxon>
        <taxon>Decapoda</taxon>
        <taxon>Pleocyemata</taxon>
        <taxon>Brachyura</taxon>
        <taxon>Eubrachyura</taxon>
        <taxon>Portunoidea</taxon>
        <taxon>Portunidae</taxon>
        <taxon>Portuninae</taxon>
        <taxon>Portunus</taxon>
    </lineage>
</organism>
<keyword evidence="4" id="KW-1185">Reference proteome</keyword>
<evidence type="ECO:0000256" key="1">
    <source>
        <dbReference type="SAM" id="MobiDB-lite"/>
    </source>
</evidence>
<comment type="caution">
    <text evidence="3">The sequence shown here is derived from an EMBL/GenBank/DDBJ whole genome shotgun (WGS) entry which is preliminary data.</text>
</comment>
<keyword evidence="2" id="KW-0812">Transmembrane</keyword>
<name>A0A5B7EHK1_PORTR</name>
<feature type="region of interest" description="Disordered" evidence="1">
    <location>
        <begin position="95"/>
        <end position="135"/>
    </location>
</feature>